<evidence type="ECO:0000259" key="2">
    <source>
        <dbReference type="Pfam" id="PF01266"/>
    </source>
</evidence>
<dbReference type="RefSeq" id="WP_221288710.1">
    <property type="nucleotide sequence ID" value="NZ_JACHFM010000003.1"/>
</dbReference>
<dbReference type="PANTHER" id="PTHR13847">
    <property type="entry name" value="SARCOSINE DEHYDROGENASE-RELATED"/>
    <property type="match status" value="1"/>
</dbReference>
<dbReference type="EMBL" id="JACHFM010000003">
    <property type="protein sequence ID" value="MBB5223293.1"/>
    <property type="molecule type" value="Genomic_DNA"/>
</dbReference>
<evidence type="ECO:0000313" key="3">
    <source>
        <dbReference type="EMBL" id="MBB5223293.1"/>
    </source>
</evidence>
<evidence type="ECO:0000256" key="1">
    <source>
        <dbReference type="ARBA" id="ARBA00023002"/>
    </source>
</evidence>
<dbReference type="Gene3D" id="3.30.9.10">
    <property type="entry name" value="D-Amino Acid Oxidase, subunit A, domain 2"/>
    <property type="match status" value="1"/>
</dbReference>
<keyword evidence="4" id="KW-1185">Reference proteome</keyword>
<evidence type="ECO:0000313" key="4">
    <source>
        <dbReference type="Proteomes" id="UP000549457"/>
    </source>
</evidence>
<sequence length="410" mass="43962">MTGWQRMGRQLDLRTGRPVWSAYRAPRVPTAALTRDVRTDVLVVGMGISGAMIADALTEAGHAVMAIDRRGPMLGSTAATTALVQFELDTPLVKLAAMIGKDAAERAWRRSRLAVANLMARIEVVGIDCRLAPRRSLYLAGDVLDADGLAEEGAARRAAGLSARLLDGSDLRETYGLRRDAALESAGNLSLDPRKLTAGLLLAARARGARLYAPVKATDFSHSADGVEVVTAGGPVIRAAHVVLATGYELTDPVPAKRHRIISTWAIATRPQPRAIWPHAAFMWEASDPYLYLRATHDGRVICGGEDEEFTDEDARDALIPEKTARVAAKLAKLLPGIDATPEFAWAGAFGSTTTGMPIIRRLPRKPRMHAVMGYGGNGITFSRLAAEIVETDLAGGTDRDARLFADATN</sequence>
<name>A0A840SVJ3_9RHOB</name>
<comment type="caution">
    <text evidence="3">The sequence shown here is derived from an EMBL/GenBank/DDBJ whole genome shotgun (WGS) entry which is preliminary data.</text>
</comment>
<gene>
    <name evidence="3" type="ORF">HNP73_003240</name>
</gene>
<accession>A0A840SVJ3</accession>
<dbReference type="SUPFAM" id="SSF51905">
    <property type="entry name" value="FAD/NAD(P)-binding domain"/>
    <property type="match status" value="1"/>
</dbReference>
<organism evidence="3 4">
    <name type="scientific">Amaricoccus macauensis</name>
    <dbReference type="NCBI Taxonomy" id="57001"/>
    <lineage>
        <taxon>Bacteria</taxon>
        <taxon>Pseudomonadati</taxon>
        <taxon>Pseudomonadota</taxon>
        <taxon>Alphaproteobacteria</taxon>
        <taxon>Rhodobacterales</taxon>
        <taxon>Paracoccaceae</taxon>
        <taxon>Amaricoccus</taxon>
    </lineage>
</organism>
<reference evidence="3 4" key="1">
    <citation type="submission" date="2020-08" db="EMBL/GenBank/DDBJ databases">
        <title>Genomic Encyclopedia of Type Strains, Phase IV (KMG-IV): sequencing the most valuable type-strain genomes for metagenomic binning, comparative biology and taxonomic classification.</title>
        <authorList>
            <person name="Goeker M."/>
        </authorList>
    </citation>
    <scope>NUCLEOTIDE SEQUENCE [LARGE SCALE GENOMIC DNA]</scope>
    <source>
        <strain evidence="3 4">DSM 101730</strain>
    </source>
</reference>
<dbReference type="Proteomes" id="UP000549457">
    <property type="component" value="Unassembled WGS sequence"/>
</dbReference>
<dbReference type="InterPro" id="IPR036188">
    <property type="entry name" value="FAD/NAD-bd_sf"/>
</dbReference>
<dbReference type="AlphaFoldDB" id="A0A840SVJ3"/>
<feature type="domain" description="FAD dependent oxidoreductase" evidence="2">
    <location>
        <begin position="40"/>
        <end position="390"/>
    </location>
</feature>
<keyword evidence="1" id="KW-0560">Oxidoreductase</keyword>
<dbReference type="GO" id="GO:0016491">
    <property type="term" value="F:oxidoreductase activity"/>
    <property type="evidence" value="ECO:0007669"/>
    <property type="project" value="UniProtKB-KW"/>
</dbReference>
<dbReference type="Gene3D" id="3.50.50.60">
    <property type="entry name" value="FAD/NAD(P)-binding domain"/>
    <property type="match status" value="1"/>
</dbReference>
<dbReference type="PANTHER" id="PTHR13847:SF201">
    <property type="entry name" value="PUTATIBE OXIDOREDUCTASE"/>
    <property type="match status" value="1"/>
</dbReference>
<dbReference type="Pfam" id="PF01266">
    <property type="entry name" value="DAO"/>
    <property type="match status" value="1"/>
</dbReference>
<protein>
    <submittedName>
        <fullName evidence="3">Glycine/D-amino acid oxidase-like deaminating enzyme</fullName>
    </submittedName>
</protein>
<dbReference type="GO" id="GO:0005737">
    <property type="term" value="C:cytoplasm"/>
    <property type="evidence" value="ECO:0007669"/>
    <property type="project" value="TreeGrafter"/>
</dbReference>
<proteinExistence type="predicted"/>
<dbReference type="InterPro" id="IPR006076">
    <property type="entry name" value="FAD-dep_OxRdtase"/>
</dbReference>